<protein>
    <submittedName>
        <fullName evidence="3">Phosphatidylglycerophosphatase A</fullName>
        <ecNumber evidence="3">3.1.3.27</ecNumber>
    </submittedName>
</protein>
<feature type="transmembrane region" description="Helical" evidence="1">
    <location>
        <begin position="87"/>
        <end position="110"/>
    </location>
</feature>
<keyword evidence="1" id="KW-0472">Membrane</keyword>
<gene>
    <name evidence="3" type="primary">pgpA</name>
    <name evidence="3" type="ORF">CI610_01561</name>
</gene>
<dbReference type="InterPro" id="IPR007686">
    <property type="entry name" value="YutG/PgpA"/>
</dbReference>
<dbReference type="PIRSF" id="PIRSF006162">
    <property type="entry name" value="PgpA"/>
    <property type="match status" value="1"/>
</dbReference>
<sequence length="156" mass="17334">MNMPPSFCSNPIHLLALGFGSGLAPKAPGTFGTLVAIPFFWLLSHLSIEMYLVALLIAILAGIWLCGKTSRDMGAHDHPSIVWDEFCGYWITMFATPASWSWIIIGFLLFRLFDIWKPYPVSWLDKNVQGGLGIMVDDMAAGLMAWIVIQGLQILF</sequence>
<dbReference type="CDD" id="cd06971">
    <property type="entry name" value="PgpA"/>
    <property type="match status" value="1"/>
</dbReference>
<evidence type="ECO:0000313" key="3">
    <source>
        <dbReference type="EMBL" id="PJE79464.1"/>
    </source>
</evidence>
<feature type="transmembrane region" description="Helical" evidence="1">
    <location>
        <begin position="39"/>
        <end position="66"/>
    </location>
</feature>
<evidence type="ECO:0000256" key="1">
    <source>
        <dbReference type="SAM" id="Phobius"/>
    </source>
</evidence>
<keyword evidence="1" id="KW-1133">Transmembrane helix</keyword>
<dbReference type="SUPFAM" id="SSF101307">
    <property type="entry name" value="YutG-like"/>
    <property type="match status" value="1"/>
</dbReference>
<keyword evidence="1" id="KW-0812">Transmembrane</keyword>
<proteinExistence type="predicted"/>
<keyword evidence="3" id="KW-0378">Hydrolase</keyword>
<name>A0A2H9T8D0_9ZZZZ</name>
<accession>A0A2H9T8D0</accession>
<organism evidence="3">
    <name type="scientific">invertebrate metagenome</name>
    <dbReference type="NCBI Taxonomy" id="1711999"/>
    <lineage>
        <taxon>unclassified sequences</taxon>
        <taxon>metagenomes</taxon>
        <taxon>organismal metagenomes</taxon>
    </lineage>
</organism>
<dbReference type="InterPro" id="IPR026037">
    <property type="entry name" value="PgpA"/>
</dbReference>
<dbReference type="GO" id="GO:0008962">
    <property type="term" value="F:phosphatidylglycerophosphatase activity"/>
    <property type="evidence" value="ECO:0007669"/>
    <property type="project" value="UniProtKB-EC"/>
</dbReference>
<dbReference type="EMBL" id="NSIT01000067">
    <property type="protein sequence ID" value="PJE79464.1"/>
    <property type="molecule type" value="Genomic_DNA"/>
</dbReference>
<comment type="caution">
    <text evidence="3">The sequence shown here is derived from an EMBL/GenBank/DDBJ whole genome shotgun (WGS) entry which is preliminary data.</text>
</comment>
<evidence type="ECO:0000259" key="2">
    <source>
        <dbReference type="Pfam" id="PF04608"/>
    </source>
</evidence>
<dbReference type="EC" id="3.1.3.27" evidence="3"/>
<dbReference type="Pfam" id="PF04608">
    <property type="entry name" value="PgpA"/>
    <property type="match status" value="1"/>
</dbReference>
<feature type="transmembrane region" description="Helical" evidence="1">
    <location>
        <begin position="130"/>
        <end position="149"/>
    </location>
</feature>
<dbReference type="InterPro" id="IPR036681">
    <property type="entry name" value="PgpA-like_sf"/>
</dbReference>
<dbReference type="PANTHER" id="PTHR36305:SF1">
    <property type="entry name" value="PHOSPHATIDYLGLYCEROPHOSPHATASE A"/>
    <property type="match status" value="1"/>
</dbReference>
<dbReference type="GO" id="GO:0006629">
    <property type="term" value="P:lipid metabolic process"/>
    <property type="evidence" value="ECO:0007669"/>
    <property type="project" value="InterPro"/>
</dbReference>
<dbReference type="AlphaFoldDB" id="A0A2H9T8D0"/>
<feature type="domain" description="YutG/PgpA" evidence="2">
    <location>
        <begin position="15"/>
        <end position="152"/>
    </location>
</feature>
<reference evidence="3" key="1">
    <citation type="journal article" date="2017" name="Appl. Environ. Microbiol.">
        <title>Molecular characterization of an Endozoicomonas-like organism causing infection in king scallop Pecten maximus L.</title>
        <authorList>
            <person name="Cano I."/>
            <person name="van Aerle R."/>
            <person name="Ross S."/>
            <person name="Verner-Jeffreys D.W."/>
            <person name="Paley R.K."/>
            <person name="Rimmer G."/>
            <person name="Ryder D."/>
            <person name="Hooper P."/>
            <person name="Stone D."/>
            <person name="Feist S.W."/>
        </authorList>
    </citation>
    <scope>NUCLEOTIDE SEQUENCE</scope>
</reference>
<dbReference type="PANTHER" id="PTHR36305">
    <property type="entry name" value="PHOSPHATIDYLGLYCEROPHOSPHATASE A"/>
    <property type="match status" value="1"/>
</dbReference>